<keyword evidence="1" id="KW-0472">Membrane</keyword>
<proteinExistence type="predicted"/>
<dbReference type="PROSITE" id="PS50887">
    <property type="entry name" value="GGDEF"/>
    <property type="match status" value="1"/>
</dbReference>
<dbReference type="InterPro" id="IPR000160">
    <property type="entry name" value="GGDEF_dom"/>
</dbReference>
<name>A0ABS1SWS3_9GAMM</name>
<dbReference type="Proteomes" id="UP000604898">
    <property type="component" value="Unassembled WGS sequence"/>
</dbReference>
<reference evidence="4 5" key="1">
    <citation type="submission" date="2021-01" db="EMBL/GenBank/DDBJ databases">
        <title>Genome sequence of Shewanella schlegeliana JCM 11561.</title>
        <authorList>
            <person name="Zhang H."/>
            <person name="Li C."/>
        </authorList>
    </citation>
    <scope>NUCLEOTIDE SEQUENCE [LARGE SCALE GENOMIC DNA]</scope>
    <source>
        <strain evidence="4 5">JCM 11561</strain>
    </source>
</reference>
<feature type="domain" description="GGDEF" evidence="3">
    <location>
        <begin position="248"/>
        <end position="379"/>
    </location>
</feature>
<dbReference type="SMART" id="SM00267">
    <property type="entry name" value="GGDEF"/>
    <property type="match status" value="1"/>
</dbReference>
<sequence length="638" mass="72204">MTTSKYFQLLLFLLFIGLSCLNYQFAQKTLSKQAAEQLTQYSTVIAQEKAWQGKGQTLYELLKPQFSFQFFQYIDASDSKNNFTKGELIATSDSMLARLFVIESPHTQVLQAGRLQIKLSTQLVQKQTISQFQNHLLIIWGCFAVIAFLHLLLSLKQRKSIRSISTYIEKLGQLSFDAIDQSQFKGEFRNTGLILEKAKQSLKAKVGELHELNNQLSKTVFQDPITGFATKARFTEKLDEICKTDSKEFGILVIVKATELANINQLHGRDAGDDYLCRIAHEMRLAINESGRAQFFRISTADFAVVIPDRTIKQCSTIANQLKSAFREYQHQIGTPSIAHIGLVPYLEDSDPASLMTLADTAVSIAQTLGPNCYHIQEKLTGGELFGESRWKVAINDLLRRKAIKFYIQPIRPCRNDVESYRELLSRFYNSEGKLLPTTTVISMAERHGMSEELDKLVVLNTLRLLLQTPNLTGLIGINISAASATNKSFVSWLKNILTKQRQVAARLVFEVSESGMQTNLSATYHFINELHSVGSRISIERFGLGFTSFKFFKEVRPDYIKLDHSYTQEITLDPHNKFFVKMIIDIARKLGIRVIATGVEKQEDKLAMEQLLIDGLQGYYIAEPSPLKQDEKTANTV</sequence>
<keyword evidence="5" id="KW-1185">Reference proteome</keyword>
<dbReference type="InterPro" id="IPR043128">
    <property type="entry name" value="Rev_trsase/Diguanyl_cyclase"/>
</dbReference>
<dbReference type="PROSITE" id="PS51257">
    <property type="entry name" value="PROKAR_LIPOPROTEIN"/>
    <property type="match status" value="1"/>
</dbReference>
<dbReference type="SMART" id="SM00052">
    <property type="entry name" value="EAL"/>
    <property type="match status" value="1"/>
</dbReference>
<accession>A0ABS1SWS3</accession>
<keyword evidence="1" id="KW-0812">Transmembrane</keyword>
<feature type="transmembrane region" description="Helical" evidence="1">
    <location>
        <begin position="136"/>
        <end position="155"/>
    </location>
</feature>
<protein>
    <submittedName>
        <fullName evidence="4">GGDEF domain-containing protein</fullName>
    </submittedName>
</protein>
<dbReference type="CDD" id="cd01948">
    <property type="entry name" value="EAL"/>
    <property type="match status" value="1"/>
</dbReference>
<keyword evidence="1" id="KW-1133">Transmembrane helix</keyword>
<dbReference type="Gene3D" id="3.20.20.450">
    <property type="entry name" value="EAL domain"/>
    <property type="match status" value="1"/>
</dbReference>
<evidence type="ECO:0000313" key="4">
    <source>
        <dbReference type="EMBL" id="MBL4912032.1"/>
    </source>
</evidence>
<dbReference type="PANTHER" id="PTHR33121:SF79">
    <property type="entry name" value="CYCLIC DI-GMP PHOSPHODIESTERASE PDED-RELATED"/>
    <property type="match status" value="1"/>
</dbReference>
<dbReference type="SUPFAM" id="SSF141868">
    <property type="entry name" value="EAL domain-like"/>
    <property type="match status" value="1"/>
</dbReference>
<dbReference type="InterPro" id="IPR035919">
    <property type="entry name" value="EAL_sf"/>
</dbReference>
<dbReference type="Pfam" id="PF00990">
    <property type="entry name" value="GGDEF"/>
    <property type="match status" value="1"/>
</dbReference>
<dbReference type="InterPro" id="IPR001633">
    <property type="entry name" value="EAL_dom"/>
</dbReference>
<dbReference type="SUPFAM" id="SSF55073">
    <property type="entry name" value="Nucleotide cyclase"/>
    <property type="match status" value="1"/>
</dbReference>
<evidence type="ECO:0000259" key="3">
    <source>
        <dbReference type="PROSITE" id="PS50887"/>
    </source>
</evidence>
<evidence type="ECO:0000256" key="1">
    <source>
        <dbReference type="SAM" id="Phobius"/>
    </source>
</evidence>
<feature type="domain" description="EAL" evidence="2">
    <location>
        <begin position="388"/>
        <end position="638"/>
    </location>
</feature>
<dbReference type="Gene3D" id="3.30.70.270">
    <property type="match status" value="1"/>
</dbReference>
<comment type="caution">
    <text evidence="4">The sequence shown here is derived from an EMBL/GenBank/DDBJ whole genome shotgun (WGS) entry which is preliminary data.</text>
</comment>
<dbReference type="InterPro" id="IPR029787">
    <property type="entry name" value="Nucleotide_cyclase"/>
</dbReference>
<dbReference type="PANTHER" id="PTHR33121">
    <property type="entry name" value="CYCLIC DI-GMP PHOSPHODIESTERASE PDEF"/>
    <property type="match status" value="1"/>
</dbReference>
<dbReference type="PROSITE" id="PS50883">
    <property type="entry name" value="EAL"/>
    <property type="match status" value="1"/>
</dbReference>
<dbReference type="RefSeq" id="WP_202720256.1">
    <property type="nucleotide sequence ID" value="NZ_BPEX01000026.1"/>
</dbReference>
<dbReference type="EMBL" id="JAESVD010000001">
    <property type="protein sequence ID" value="MBL4912032.1"/>
    <property type="molecule type" value="Genomic_DNA"/>
</dbReference>
<dbReference type="Pfam" id="PF00563">
    <property type="entry name" value="EAL"/>
    <property type="match status" value="1"/>
</dbReference>
<gene>
    <name evidence="4" type="ORF">JMA39_02555</name>
</gene>
<evidence type="ECO:0000259" key="2">
    <source>
        <dbReference type="PROSITE" id="PS50883"/>
    </source>
</evidence>
<evidence type="ECO:0000313" key="5">
    <source>
        <dbReference type="Proteomes" id="UP000604898"/>
    </source>
</evidence>
<dbReference type="InterPro" id="IPR050706">
    <property type="entry name" value="Cyclic-di-GMP_PDE-like"/>
</dbReference>
<organism evidence="4 5">
    <name type="scientific">Shewanella schlegeliana</name>
    <dbReference type="NCBI Taxonomy" id="190308"/>
    <lineage>
        <taxon>Bacteria</taxon>
        <taxon>Pseudomonadati</taxon>
        <taxon>Pseudomonadota</taxon>
        <taxon>Gammaproteobacteria</taxon>
        <taxon>Alteromonadales</taxon>
        <taxon>Shewanellaceae</taxon>
        <taxon>Shewanella</taxon>
    </lineage>
</organism>